<organism evidence="3 4">
    <name type="scientific">Xylella fastidiosa (strain 9a5c)</name>
    <dbReference type="NCBI Taxonomy" id="160492"/>
    <lineage>
        <taxon>Bacteria</taxon>
        <taxon>Pseudomonadati</taxon>
        <taxon>Pseudomonadota</taxon>
        <taxon>Gammaproteobacteria</taxon>
        <taxon>Lysobacterales</taxon>
        <taxon>Lysobacteraceae</taxon>
        <taxon>Xylella</taxon>
    </lineage>
</organism>
<keyword evidence="1" id="KW-0472">Membrane</keyword>
<keyword evidence="1" id="KW-0812">Transmembrane</keyword>
<accession>Q9PAZ6</accession>
<dbReference type="HOGENOM" id="CLU_372949_0_0_6"/>
<sequence>MIDNALRIHGLFIMKLKFQKRKVLTVFIVFSMCGGGVVYANGSVPSVSNKYDLGTLTNDGSQYSYVNALSKDGRVVGGFVTPDGNDYIATIWSWNNLKDTINIGASFARSKVKALSADGSIAGGYQYIRIHESSSSANLEKKASNGKFLANDGVSATFIPVIWSGDSWENEVKLELGILESGVVNALSGDGKTIGGYGFSTHLVPIIWSGSHWKDIKHLDVPKEYYDAEVRALSTDGKVAGGYISSKNITRGILEGKSRNDTKNFTHAFIWSGDGFGIKTDLGTLNNNESEGAEVRALSADGKVAGGYFSMENGSVFYGAIWSGDQWTTKTQLGTLKSDNSGNSLVYALSADGKIATGFAESDSSIGRATVWLGDHWQTKIDLGTLKSDNSGYSISTALSADGTVAAGYSEVDSGKDHATVWKIIYPTQSQSESQPQSQPTVVKVDTVNTIGALSVLAAETFSVMDLQRQGLILLQQGCEIDDSQVCWSVRTGVVSTGSNRDSVVGFRFGYAMFETLSAGFSLDRSLSRSLQDSYLKNNYNLGAGFYAQWNAPFRGGEWYVRPAVAFNRYSVVVQRPLLTNTEAGTGYSRMKGRDVSLEAGQRFNADHSVLLGWHLGVRHSSVLRTAYSEQNAAFPFSYSAINNRRTSAYVGADVAVPLTARLKWMAGLEIDRRLYGDDPVYGGHADYIGGFAHQMVMKRVIGTISSGVEYRLSPTMFWGATFDVSRRALGDRTWSGTLSLGGRF</sequence>
<feature type="transmembrane region" description="Helical" evidence="1">
    <location>
        <begin position="23"/>
        <end position="40"/>
    </location>
</feature>
<dbReference type="InterPro" id="IPR036709">
    <property type="entry name" value="Autotransporte_beta_dom_sf"/>
</dbReference>
<dbReference type="PIR" id="D82568">
    <property type="entry name" value="D82568"/>
</dbReference>
<proteinExistence type="predicted"/>
<dbReference type="InterPro" id="IPR005546">
    <property type="entry name" value="Autotransporte_beta"/>
</dbReference>
<reference evidence="3 4" key="1">
    <citation type="journal article" date="2000" name="Nature">
        <title>The genome sequence of the plant pathogen Xylella fastidiosa.</title>
        <authorList>
            <person name="Simpson A.J."/>
            <person name="Reinach F.C."/>
            <person name="Arruda P."/>
            <person name="Abreu F.A."/>
            <person name="Acencio M."/>
            <person name="Alvarenga R."/>
            <person name="Alves L.M."/>
            <person name="Araya J.E."/>
            <person name="Baia G.S."/>
            <person name="Baptista C.S."/>
            <person name="Barros M.H."/>
            <person name="Bonaccorsi E.D."/>
            <person name="Bordin S."/>
            <person name="Bove J.M."/>
            <person name="Briones M.R."/>
            <person name="Bueno M.R."/>
            <person name="Camargo A.A."/>
            <person name="Camargo L.E."/>
            <person name="Carraro D.M."/>
            <person name="Carrer H."/>
            <person name="Colauto N.B."/>
            <person name="Colombo C."/>
            <person name="Costa F.F."/>
            <person name="Costa M.C."/>
            <person name="Costa-Neto C.M."/>
            <person name="Coutinho L.L."/>
            <person name="Cristofani M."/>
            <person name="Dias-Neto E."/>
            <person name="Docena C."/>
            <person name="El-Dorry H."/>
            <person name="Facincani A.P."/>
            <person name="Ferreira A.J."/>
            <person name="Ferreira V.C."/>
            <person name="Ferro J.A."/>
            <person name="Fraga J.S."/>
            <person name="Franca S.C."/>
            <person name="Franco M.C."/>
            <person name="Frohme M."/>
            <person name="Furlan L.R."/>
            <person name="Garnier M."/>
            <person name="Goldman G.H."/>
            <person name="Goldman M.H."/>
            <person name="Gomes S.L."/>
            <person name="Gruber A."/>
            <person name="Ho P.L."/>
            <person name="Hoheisel J.D."/>
            <person name="Junqueira M.L."/>
            <person name="Kemper E.L."/>
            <person name="Kitajima J.P."/>
            <person name="Krieger J.E."/>
            <person name="Kuramae E.E."/>
            <person name="Laigret F."/>
            <person name="Lambais M.R."/>
            <person name="Leite L.C."/>
            <person name="Lemos E.G."/>
            <person name="Lemos M.V."/>
            <person name="Lopes S.A."/>
            <person name="Lopes C.R."/>
            <person name="Machado J.A."/>
            <person name="Machado M.A."/>
            <person name="Madeira A.M."/>
            <person name="Madeira H.M."/>
            <person name="Marino C.L."/>
            <person name="Marques M.V."/>
            <person name="Martins E.A."/>
            <person name="Martins E.M."/>
            <person name="Matsukuma A.Y."/>
            <person name="Menck C.F."/>
            <person name="Miracca E.C."/>
            <person name="Miyaki C.Y."/>
            <person name="Monteriro-Vitorello C.B."/>
            <person name="Moon D.H."/>
            <person name="Nagai M.A."/>
            <person name="Nascimento A.L."/>
            <person name="Netto L.E."/>
            <person name="Nhani A.Jr."/>
            <person name="Nobrega F.G."/>
            <person name="Nunes L.R."/>
            <person name="Oliveira M.A."/>
            <person name="de Oliveira M.C."/>
            <person name="de Oliveira R.C."/>
            <person name="Palmieri D.A."/>
            <person name="Paris A."/>
            <person name="Peixoto B.R."/>
            <person name="Pereira G.A."/>
            <person name="Pereira H.A.Jr."/>
            <person name="Pesquero J.B."/>
            <person name="Quaggio R.B."/>
            <person name="Roberto P.G."/>
            <person name="Rodrigues V."/>
            <person name="de M Rosa A.J."/>
            <person name="de Rosa V.E.Jr."/>
            <person name="de Sa R.G."/>
            <person name="Santelli R.V."/>
            <person name="Sawasaki H.E."/>
            <person name="da Silva A.C."/>
            <person name="da Silva A.M."/>
            <person name="da Silva F.R."/>
            <person name="da Silva W.A.Jr."/>
            <person name="da Silveira J.F."/>
            <person name="Silvestri M.L."/>
            <person name="Siqueira W.J."/>
            <person name="de Souza A.A."/>
            <person name="de Souza A.P."/>
            <person name="Terenzi M.F."/>
            <person name="Truffi D."/>
            <person name="Tsai S.M."/>
            <person name="Tsuhako M.H."/>
            <person name="Vallada H."/>
            <person name="Van Sluys M.A."/>
            <person name="Verjovski-Almeida S."/>
            <person name="Vettore A.L."/>
            <person name="Zago M.A."/>
            <person name="Zatz M."/>
            <person name="Meidanis J."/>
            <person name="Setubal J.C."/>
        </authorList>
    </citation>
    <scope>NUCLEOTIDE SEQUENCE [LARGE SCALE GENOMIC DNA]</scope>
    <source>
        <strain evidence="3 4">9a5c</strain>
    </source>
</reference>
<dbReference type="SMART" id="SM00869">
    <property type="entry name" value="Autotransporter"/>
    <property type="match status" value="1"/>
</dbReference>
<dbReference type="Pfam" id="PF03797">
    <property type="entry name" value="Autotransporter"/>
    <property type="match status" value="1"/>
</dbReference>
<dbReference type="KEGG" id="xfa:XF_2349"/>
<keyword evidence="1" id="KW-1133">Transmembrane helix</keyword>
<dbReference type="PROSITE" id="PS51208">
    <property type="entry name" value="AUTOTRANSPORTER"/>
    <property type="match status" value="1"/>
</dbReference>
<dbReference type="EMBL" id="AE003849">
    <property type="protein sequence ID" value="AAF85148.1"/>
    <property type="molecule type" value="Genomic_DNA"/>
</dbReference>
<dbReference type="SUPFAM" id="SSF103515">
    <property type="entry name" value="Autotransporter"/>
    <property type="match status" value="1"/>
</dbReference>
<evidence type="ECO:0000313" key="4">
    <source>
        <dbReference type="Proteomes" id="UP000000812"/>
    </source>
</evidence>
<protein>
    <recommendedName>
        <fullName evidence="2">Autotransporter domain-containing protein</fullName>
    </recommendedName>
</protein>
<gene>
    <name evidence="3" type="ordered locus">XF_2349</name>
</gene>
<name>Q9PAZ6_XYLFA</name>
<evidence type="ECO:0000313" key="3">
    <source>
        <dbReference type="EMBL" id="AAF85148.1"/>
    </source>
</evidence>
<dbReference type="Proteomes" id="UP000000812">
    <property type="component" value="Chromosome"/>
</dbReference>
<evidence type="ECO:0000259" key="2">
    <source>
        <dbReference type="PROSITE" id="PS51208"/>
    </source>
</evidence>
<evidence type="ECO:0000256" key="1">
    <source>
        <dbReference type="SAM" id="Phobius"/>
    </source>
</evidence>
<dbReference type="AlphaFoldDB" id="Q9PAZ6"/>
<dbReference type="eggNOG" id="COG5563">
    <property type="taxonomic scope" value="Bacteria"/>
</dbReference>
<feature type="domain" description="Autotransporter" evidence="2">
    <location>
        <begin position="483"/>
        <end position="745"/>
    </location>
</feature>
<dbReference type="Gene3D" id="2.40.128.130">
    <property type="entry name" value="Autotransporter beta-domain"/>
    <property type="match status" value="1"/>
</dbReference>